<reference evidence="1 2" key="1">
    <citation type="submission" date="2021-07" db="EMBL/GenBank/DDBJ databases">
        <title>Flavobacterium WSW3-B6 sp.nov, isolated from seaweed.</title>
        <authorList>
            <person name="Muhammad N."/>
            <person name="Ho H."/>
            <person name="Lee Y.-J."/>
            <person name="Nguyen T."/>
            <person name="Ho J."/>
            <person name="Kim S.-G."/>
        </authorList>
    </citation>
    <scope>NUCLEOTIDE SEQUENCE [LARGE SCALE GENOMIC DNA]</scope>
    <source>
        <strain evidence="1 2">WSW3-B6</strain>
    </source>
</reference>
<protein>
    <submittedName>
        <fullName evidence="1">Polysaccharide (De)acetylase</fullName>
    </submittedName>
</protein>
<proteinExistence type="predicted"/>
<evidence type="ECO:0000313" key="2">
    <source>
        <dbReference type="Proteomes" id="UP000825381"/>
    </source>
</evidence>
<dbReference type="Proteomes" id="UP000825381">
    <property type="component" value="Chromosome"/>
</dbReference>
<dbReference type="InterPro" id="IPR011330">
    <property type="entry name" value="Glyco_hydro/deAcase_b/a-brl"/>
</dbReference>
<dbReference type="RefSeq" id="WP_220639646.1">
    <property type="nucleotide sequence ID" value="NZ_CP080429.1"/>
</dbReference>
<sequence length="378" mass="43616">MFSNLKSTLSRTLTNAKGWRTNKRIVVIESDDWGGIRMPDKATRDAFQEKGYNIMSNPYCKYDTLADSEDLKRLFAVLLKYKDKEGSHPSITANTVVGNPDFEAIKASGFTEYSYKPFTTTLKEYYPGDDVYAMWEEGMAKKVFIPQYHGREHLNVPLWLEILRSNNKVFIDAFEMGFWGLPKNLYDENIFNVQAAYGSAEEQDIAYYKNAIKEGLNLFESIFKFKSKTFIANNYTWSPKLHQTLKENGVIGFQGMKYQKIPTQNGTTVDLYPAYTGRKNELKQVYMVRNCIFEPSQMPASFNNVKNCIKDIENAFLFKKPAIITSHRLNFIGVISPENRNRNLVMLDELLAQILKKWPDVVFMTSDQLADYLYVDGQ</sequence>
<gene>
    <name evidence="1" type="ORF">K1I41_06900</name>
</gene>
<dbReference type="SUPFAM" id="SSF88713">
    <property type="entry name" value="Glycoside hydrolase/deacetylase"/>
    <property type="match status" value="1"/>
</dbReference>
<keyword evidence="2" id="KW-1185">Reference proteome</keyword>
<accession>A0ABX8V9H3</accession>
<organism evidence="1 2">
    <name type="scientific">Flavobacterium litorale</name>
    <dbReference type="NCBI Taxonomy" id="2856519"/>
    <lineage>
        <taxon>Bacteria</taxon>
        <taxon>Pseudomonadati</taxon>
        <taxon>Bacteroidota</taxon>
        <taxon>Flavobacteriia</taxon>
        <taxon>Flavobacteriales</taxon>
        <taxon>Flavobacteriaceae</taxon>
        <taxon>Flavobacterium</taxon>
    </lineage>
</organism>
<dbReference type="Gene3D" id="3.20.20.370">
    <property type="entry name" value="Glycoside hydrolase/deacetylase"/>
    <property type="match status" value="1"/>
</dbReference>
<evidence type="ECO:0000313" key="1">
    <source>
        <dbReference type="EMBL" id="QYJ67301.1"/>
    </source>
</evidence>
<dbReference type="EMBL" id="CP080429">
    <property type="protein sequence ID" value="QYJ67301.1"/>
    <property type="molecule type" value="Genomic_DNA"/>
</dbReference>
<name>A0ABX8V9H3_9FLAO</name>